<name>D9R186_LACSW</name>
<evidence type="ECO:0000313" key="2">
    <source>
        <dbReference type="Proteomes" id="UP000001662"/>
    </source>
</evidence>
<dbReference type="EMBL" id="CP002109">
    <property type="protein sequence ID" value="ADL04633.1"/>
    <property type="molecule type" value="Genomic_DNA"/>
</dbReference>
<sequence>MGKIWYVKVYEKEYKSKRKVSRIFVNDGAKTKIRRGVNI</sequence>
<proteinExistence type="predicted"/>
<reference evidence="1" key="1">
    <citation type="submission" date="2010-07" db="EMBL/GenBank/DDBJ databases">
        <title>Complete sequence of Clostridium saccharolyticum WM1.</title>
        <authorList>
            <consortium name="US DOE Joint Genome Institute"/>
            <person name="Lucas S."/>
            <person name="Copeland A."/>
            <person name="Lapidus A."/>
            <person name="Cheng J.-F."/>
            <person name="Bruce D."/>
            <person name="Goodwin L."/>
            <person name="Pitluck S."/>
            <person name="Chertkov O."/>
            <person name="Detter J.C."/>
            <person name="Han C."/>
            <person name="Tapia R."/>
            <person name="Land M."/>
            <person name="Hauser L."/>
            <person name="Chang Y.-J."/>
            <person name="Jeffries C."/>
            <person name="Kyrpides N."/>
            <person name="Ivanova N."/>
            <person name="Mikhailova N."/>
            <person name="Mouttaki H."/>
            <person name="Lin L."/>
            <person name="Zhou J."/>
            <person name="Hemme C.L."/>
            <person name="Woyke T."/>
        </authorList>
    </citation>
    <scope>NUCLEOTIDE SEQUENCE [LARGE SCALE GENOMIC DNA]</scope>
    <source>
        <strain evidence="1">WM1</strain>
    </source>
</reference>
<dbReference type="Proteomes" id="UP000001662">
    <property type="component" value="Chromosome"/>
</dbReference>
<organism evidence="1 2">
    <name type="scientific">Lacrimispora saccharolytica (strain ATCC 35040 / DSM 2544 / NRCC 2533 / WM1)</name>
    <name type="common">Clostridium saccharolyticum</name>
    <dbReference type="NCBI Taxonomy" id="610130"/>
    <lineage>
        <taxon>Bacteria</taxon>
        <taxon>Bacillati</taxon>
        <taxon>Bacillota</taxon>
        <taxon>Clostridia</taxon>
        <taxon>Lachnospirales</taxon>
        <taxon>Lachnospiraceae</taxon>
        <taxon>Lacrimispora</taxon>
    </lineage>
</organism>
<dbReference type="STRING" id="610130.Closa_2054"/>
<dbReference type="KEGG" id="csh:Closa_2054"/>
<accession>D9R186</accession>
<gene>
    <name evidence="1" type="ordered locus">Closa_2054</name>
</gene>
<keyword evidence="2" id="KW-1185">Reference proteome</keyword>
<dbReference type="AlphaFoldDB" id="D9R186"/>
<dbReference type="PaxDb" id="610130-Closa_2054"/>
<evidence type="ECO:0000313" key="1">
    <source>
        <dbReference type="EMBL" id="ADL04633.1"/>
    </source>
</evidence>
<protein>
    <submittedName>
        <fullName evidence="1">Uncharacterized protein</fullName>
    </submittedName>
</protein>
<dbReference type="HOGENOM" id="CLU_3307765_0_0_9"/>